<name>A0A1G7FKY3_9FLAO</name>
<gene>
    <name evidence="2" type="ORF">SAMN05421636_107171</name>
</gene>
<organism evidence="2 3">
    <name type="scientific">Pricia antarctica</name>
    <dbReference type="NCBI Taxonomy" id="641691"/>
    <lineage>
        <taxon>Bacteria</taxon>
        <taxon>Pseudomonadati</taxon>
        <taxon>Bacteroidota</taxon>
        <taxon>Flavobacteriia</taxon>
        <taxon>Flavobacteriales</taxon>
        <taxon>Flavobacteriaceae</taxon>
        <taxon>Pricia</taxon>
    </lineage>
</organism>
<feature type="domain" description="Glycosyl transferase family 1" evidence="1">
    <location>
        <begin position="178"/>
        <end position="341"/>
    </location>
</feature>
<dbReference type="GO" id="GO:0016757">
    <property type="term" value="F:glycosyltransferase activity"/>
    <property type="evidence" value="ECO:0007669"/>
    <property type="project" value="InterPro"/>
</dbReference>
<dbReference type="Gene3D" id="3.40.50.2000">
    <property type="entry name" value="Glycogen Phosphorylase B"/>
    <property type="match status" value="2"/>
</dbReference>
<dbReference type="STRING" id="641691.SAMN05421636_107171"/>
<evidence type="ECO:0000259" key="1">
    <source>
        <dbReference type="Pfam" id="PF00534"/>
    </source>
</evidence>
<evidence type="ECO:0000313" key="3">
    <source>
        <dbReference type="Proteomes" id="UP000199109"/>
    </source>
</evidence>
<dbReference type="PANTHER" id="PTHR12526:SF630">
    <property type="entry name" value="GLYCOSYLTRANSFERASE"/>
    <property type="match status" value="1"/>
</dbReference>
<dbReference type="PANTHER" id="PTHR12526">
    <property type="entry name" value="GLYCOSYLTRANSFERASE"/>
    <property type="match status" value="1"/>
</dbReference>
<accession>A0A1G7FKY3</accession>
<protein>
    <submittedName>
        <fullName evidence="2">GalNAc-alpha-(1-&gt;4)-GalNAc-alpha-(1-&gt;3)-diNAcBac-PP-undecaprenol alpha-1,4-N-acetyl-D-galactosaminyltransferase</fullName>
    </submittedName>
</protein>
<dbReference type="AlphaFoldDB" id="A0A1G7FKY3"/>
<keyword evidence="2" id="KW-0808">Transferase</keyword>
<dbReference type="OrthoDB" id="798298at2"/>
<dbReference type="CDD" id="cd03820">
    <property type="entry name" value="GT4_AmsD-like"/>
    <property type="match status" value="1"/>
</dbReference>
<sequence length="367" mass="41248">MEKKNIAFVIHSLSSGGAERVVSILSNALSSHFNVYIITIEDSPSFYELKETVTLLHCINGLKPSKNIFEAINSNFKIYKVISKILKQQKIDLCIGFMTANNILATLAGKRLGIPVIISERNNPYLQSASTSAFWKILRRIVYPMADVLIVQTLRVKSFYTSFIKDDKMVIIPNPIKTDFDRMPEVKKQNIVLNVGSLEHQKGHDVLIRAFSKAKLEGWQLHIAGEGRLRPKLMDLISELRLEKLVFLLGKKSNIIFQYASSKIFAFTSRYEGFPNALLEAMNMGLPCISTDCPTGPDEMIQNELNGYLVAVDDIDALTLKLQTLAANDNLRLSMGQAAQKSVEQYSTENIVGIWKNLIDRLLGQHL</sequence>
<dbReference type="Pfam" id="PF00534">
    <property type="entry name" value="Glycos_transf_1"/>
    <property type="match status" value="1"/>
</dbReference>
<dbReference type="SUPFAM" id="SSF53756">
    <property type="entry name" value="UDP-Glycosyltransferase/glycogen phosphorylase"/>
    <property type="match status" value="1"/>
</dbReference>
<dbReference type="Proteomes" id="UP000199109">
    <property type="component" value="Unassembled WGS sequence"/>
</dbReference>
<reference evidence="2 3" key="1">
    <citation type="submission" date="2016-10" db="EMBL/GenBank/DDBJ databases">
        <authorList>
            <person name="de Groot N.N."/>
        </authorList>
    </citation>
    <scope>NUCLEOTIDE SEQUENCE [LARGE SCALE GENOMIC DNA]</scope>
    <source>
        <strain evidence="2 3">DSM 23421</strain>
    </source>
</reference>
<dbReference type="RefSeq" id="WP_091870453.1">
    <property type="nucleotide sequence ID" value="NZ_FNAO01000007.1"/>
</dbReference>
<keyword evidence="3" id="KW-1185">Reference proteome</keyword>
<proteinExistence type="predicted"/>
<evidence type="ECO:0000313" key="2">
    <source>
        <dbReference type="EMBL" id="SDE76524.1"/>
    </source>
</evidence>
<dbReference type="EMBL" id="FNAO01000007">
    <property type="protein sequence ID" value="SDE76524.1"/>
    <property type="molecule type" value="Genomic_DNA"/>
</dbReference>
<dbReference type="InterPro" id="IPR001296">
    <property type="entry name" value="Glyco_trans_1"/>
</dbReference>